<keyword evidence="3" id="KW-1185">Reference proteome</keyword>
<dbReference type="Gene3D" id="1.20.1250.20">
    <property type="entry name" value="MFS general substrate transporter like domains"/>
    <property type="match status" value="1"/>
</dbReference>
<feature type="transmembrane region" description="Helical" evidence="1">
    <location>
        <begin position="142"/>
        <end position="161"/>
    </location>
</feature>
<dbReference type="EMBL" id="FNIT01000011">
    <property type="protein sequence ID" value="SDO70803.1"/>
    <property type="molecule type" value="Genomic_DNA"/>
</dbReference>
<name>A0A1H0LRU3_9HYPH</name>
<evidence type="ECO:0008006" key="4">
    <source>
        <dbReference type="Google" id="ProtNLM"/>
    </source>
</evidence>
<feature type="transmembrane region" description="Helical" evidence="1">
    <location>
        <begin position="167"/>
        <end position="189"/>
    </location>
</feature>
<evidence type="ECO:0000313" key="3">
    <source>
        <dbReference type="Proteomes" id="UP000198793"/>
    </source>
</evidence>
<reference evidence="2 3" key="1">
    <citation type="submission" date="2016-10" db="EMBL/GenBank/DDBJ databases">
        <authorList>
            <person name="de Groot N.N."/>
        </authorList>
    </citation>
    <scope>NUCLEOTIDE SEQUENCE [LARGE SCALE GENOMIC DNA]</scope>
    <source>
        <strain evidence="3">L7-484,KACC 16230,DSM 25025</strain>
    </source>
</reference>
<dbReference type="InterPro" id="IPR036259">
    <property type="entry name" value="MFS_trans_sf"/>
</dbReference>
<proteinExistence type="predicted"/>
<dbReference type="Proteomes" id="UP000198793">
    <property type="component" value="Unassembled WGS sequence"/>
</dbReference>
<keyword evidence="1" id="KW-0472">Membrane</keyword>
<dbReference type="SUPFAM" id="SSF103473">
    <property type="entry name" value="MFS general substrate transporter"/>
    <property type="match status" value="1"/>
</dbReference>
<evidence type="ECO:0000313" key="2">
    <source>
        <dbReference type="EMBL" id="SDO70803.1"/>
    </source>
</evidence>
<gene>
    <name evidence="2" type="ORF">SAMN05192530_11118</name>
</gene>
<evidence type="ECO:0000256" key="1">
    <source>
        <dbReference type="SAM" id="Phobius"/>
    </source>
</evidence>
<feature type="transmembrane region" description="Helical" evidence="1">
    <location>
        <begin position="332"/>
        <end position="353"/>
    </location>
</feature>
<feature type="transmembrane region" description="Helical" evidence="1">
    <location>
        <begin position="299"/>
        <end position="320"/>
    </location>
</feature>
<feature type="transmembrane region" description="Helical" evidence="1">
    <location>
        <begin position="240"/>
        <end position="263"/>
    </location>
</feature>
<feature type="transmembrane region" description="Helical" evidence="1">
    <location>
        <begin position="49"/>
        <end position="68"/>
    </location>
</feature>
<protein>
    <recommendedName>
        <fullName evidence="4">Major Facilitator Superfamily protein</fullName>
    </recommendedName>
</protein>
<feature type="transmembrane region" description="Helical" evidence="1">
    <location>
        <begin position="18"/>
        <end position="43"/>
    </location>
</feature>
<keyword evidence="1" id="KW-1133">Transmembrane helix</keyword>
<sequence>MVGLKTDAANRSFALTRWFASAATLTVPQAAGPVAFSLLALLLTGDASGGAALILVMTLAQVAGAIPITRLGRRRPAAGFLRWLIAIRTASLLVLAVLATADVAFAWLYPLAALAGSVNGAAYGFLRSILNQLTPASNLPRALGVSATLNEVTFVLAPVAASGLGTLSPVLGIAALALLGALPALLVPSTGPVSVEDPLDGGTSVLSPSILLWLTCSAAGSSAIAAIEIGAVALALSFGYAPASAILFTVPLCLASIAGGVWVSVRNQAPSRRAVVAFLSVMTLGAGLAALHISLAVTIMGAVLIGAVLAPLATTYSLVLDRLATPAQRPEVFALLRTSNATGVILASATLTATSLSTALIVVTALVLAVTLTVALGSADQP</sequence>
<feature type="transmembrane region" description="Helical" evidence="1">
    <location>
        <begin position="210"/>
        <end position="234"/>
    </location>
</feature>
<keyword evidence="1" id="KW-0812">Transmembrane</keyword>
<dbReference type="STRING" id="1166073.SAMN05192530_11118"/>
<accession>A0A1H0LRU3</accession>
<organism evidence="2 3">
    <name type="scientific">Aureimonas jatrophae</name>
    <dbReference type="NCBI Taxonomy" id="1166073"/>
    <lineage>
        <taxon>Bacteria</taxon>
        <taxon>Pseudomonadati</taxon>
        <taxon>Pseudomonadota</taxon>
        <taxon>Alphaproteobacteria</taxon>
        <taxon>Hyphomicrobiales</taxon>
        <taxon>Aurantimonadaceae</taxon>
        <taxon>Aureimonas</taxon>
    </lineage>
</organism>
<feature type="transmembrane region" description="Helical" evidence="1">
    <location>
        <begin position="359"/>
        <end position="379"/>
    </location>
</feature>
<feature type="transmembrane region" description="Helical" evidence="1">
    <location>
        <begin position="275"/>
        <end position="293"/>
    </location>
</feature>
<dbReference type="AlphaFoldDB" id="A0A1H0LRU3"/>
<feature type="transmembrane region" description="Helical" evidence="1">
    <location>
        <begin position="107"/>
        <end position="130"/>
    </location>
</feature>
<feature type="transmembrane region" description="Helical" evidence="1">
    <location>
        <begin position="80"/>
        <end position="101"/>
    </location>
</feature>